<sequence length="92" mass="10171">MTVITYSHPPPNPSLLLTIVNAVQQLPVNDFQPRTEDCSRGCWPNLRKRGRTGDREKGEVREEAASRFCILAMAVILIPAKSANLIKPALTS</sequence>
<organism evidence="1 2">
    <name type="scientific">Channa striata</name>
    <name type="common">Snakehead murrel</name>
    <name type="synonym">Ophicephalus striatus</name>
    <dbReference type="NCBI Taxonomy" id="64152"/>
    <lineage>
        <taxon>Eukaryota</taxon>
        <taxon>Metazoa</taxon>
        <taxon>Chordata</taxon>
        <taxon>Craniata</taxon>
        <taxon>Vertebrata</taxon>
        <taxon>Euteleostomi</taxon>
        <taxon>Actinopterygii</taxon>
        <taxon>Neopterygii</taxon>
        <taxon>Teleostei</taxon>
        <taxon>Neoteleostei</taxon>
        <taxon>Acanthomorphata</taxon>
        <taxon>Anabantaria</taxon>
        <taxon>Anabantiformes</taxon>
        <taxon>Channoidei</taxon>
        <taxon>Channidae</taxon>
        <taxon>Channa</taxon>
    </lineage>
</organism>
<proteinExistence type="predicted"/>
<keyword evidence="2" id="KW-1185">Reference proteome</keyword>
<accession>A0AA88LTX9</accession>
<evidence type="ECO:0000313" key="2">
    <source>
        <dbReference type="Proteomes" id="UP001187415"/>
    </source>
</evidence>
<protein>
    <submittedName>
        <fullName evidence="1">Uncharacterized protein</fullName>
    </submittedName>
</protein>
<dbReference type="AlphaFoldDB" id="A0AA88LTX9"/>
<comment type="caution">
    <text evidence="1">The sequence shown here is derived from an EMBL/GenBank/DDBJ whole genome shotgun (WGS) entry which is preliminary data.</text>
</comment>
<name>A0AA88LTX9_CHASR</name>
<dbReference type="Proteomes" id="UP001187415">
    <property type="component" value="Unassembled WGS sequence"/>
</dbReference>
<reference evidence="1" key="1">
    <citation type="submission" date="2023-07" db="EMBL/GenBank/DDBJ databases">
        <title>Chromosome-level Genome Assembly of Striped Snakehead (Channa striata).</title>
        <authorList>
            <person name="Liu H."/>
        </authorList>
    </citation>
    <scope>NUCLEOTIDE SEQUENCE</scope>
    <source>
        <strain evidence="1">Gz</strain>
        <tissue evidence="1">Muscle</tissue>
    </source>
</reference>
<gene>
    <name evidence="1" type="ORF">Q5P01_021244</name>
</gene>
<dbReference type="EMBL" id="JAUPFM010000017">
    <property type="protein sequence ID" value="KAK2824069.1"/>
    <property type="molecule type" value="Genomic_DNA"/>
</dbReference>
<evidence type="ECO:0000313" key="1">
    <source>
        <dbReference type="EMBL" id="KAK2824069.1"/>
    </source>
</evidence>